<dbReference type="PANTHER" id="PTHR46847:SF1">
    <property type="entry name" value="D-ALLOSE-BINDING PERIPLASMIC PROTEIN-RELATED"/>
    <property type="match status" value="1"/>
</dbReference>
<feature type="domain" description="Periplasmic binding protein" evidence="5">
    <location>
        <begin position="96"/>
        <end position="346"/>
    </location>
</feature>
<dbReference type="InterPro" id="IPR028082">
    <property type="entry name" value="Peripla_BP_I"/>
</dbReference>
<dbReference type="Pfam" id="PF13407">
    <property type="entry name" value="Peripla_BP_4"/>
    <property type="match status" value="1"/>
</dbReference>
<feature type="chain" id="PRO_5038455806" evidence="4">
    <location>
        <begin position="22"/>
        <end position="392"/>
    </location>
</feature>
<dbReference type="Gene3D" id="3.40.50.2300">
    <property type="match status" value="2"/>
</dbReference>
<dbReference type="CDD" id="cd06316">
    <property type="entry name" value="PBP1_ABC_sugar_binding-like"/>
    <property type="match status" value="1"/>
</dbReference>
<dbReference type="KEGG" id="jeo:JMA_08650"/>
<accession>A0A0B5AND9</accession>
<dbReference type="PROSITE" id="PS51257">
    <property type="entry name" value="PROKAR_LIPOPROTEIN"/>
    <property type="match status" value="1"/>
</dbReference>
<dbReference type="GO" id="GO:0030313">
    <property type="term" value="C:cell envelope"/>
    <property type="evidence" value="ECO:0007669"/>
    <property type="project" value="UniProtKB-SubCell"/>
</dbReference>
<dbReference type="HOGENOM" id="CLU_037628_3_4_9"/>
<keyword evidence="7" id="KW-1185">Reference proteome</keyword>
<dbReference type="GO" id="GO:0030246">
    <property type="term" value="F:carbohydrate binding"/>
    <property type="evidence" value="ECO:0007669"/>
    <property type="project" value="UniProtKB-ARBA"/>
</dbReference>
<proteinExistence type="inferred from homology"/>
<evidence type="ECO:0000313" key="6">
    <source>
        <dbReference type="EMBL" id="AJD90182.1"/>
    </source>
</evidence>
<dbReference type="STRING" id="1508404.JMA_08650"/>
<reference evidence="6 7" key="1">
    <citation type="submission" date="2014-08" db="EMBL/GenBank/DDBJ databases">
        <title>Complete genome of a marine bacteria Jeotgalibacillus malaysiensis.</title>
        <authorList>
            <person name="Yaakop A.S."/>
            <person name="Chan K.-G."/>
            <person name="Goh K.M."/>
        </authorList>
    </citation>
    <scope>NUCLEOTIDE SEQUENCE [LARGE SCALE GENOMIC DNA]</scope>
    <source>
        <strain evidence="6 7">D5</strain>
    </source>
</reference>
<dbReference type="Proteomes" id="UP000031449">
    <property type="component" value="Chromosome"/>
</dbReference>
<dbReference type="BioCyc" id="JESP1508404:G14D9-10097-MONOMER"/>
<comment type="subcellular location">
    <subcellularLocation>
        <location evidence="1">Cell envelope</location>
    </subcellularLocation>
</comment>
<dbReference type="PANTHER" id="PTHR46847">
    <property type="entry name" value="D-ALLOSE-BINDING PERIPLASMIC PROTEIN-RELATED"/>
    <property type="match status" value="1"/>
</dbReference>
<evidence type="ECO:0000256" key="1">
    <source>
        <dbReference type="ARBA" id="ARBA00004196"/>
    </source>
</evidence>
<keyword evidence="3 4" id="KW-0732">Signal</keyword>
<protein>
    <submittedName>
        <fullName evidence="6">Sugar ABC transporter substrate-binding protein</fullName>
    </submittedName>
</protein>
<feature type="signal peptide" evidence="4">
    <location>
        <begin position="1"/>
        <end position="21"/>
    </location>
</feature>
<dbReference type="AlphaFoldDB" id="A0A0B5AND9"/>
<name>A0A0B5AND9_9BACL</name>
<evidence type="ECO:0000313" key="7">
    <source>
        <dbReference type="Proteomes" id="UP000031449"/>
    </source>
</evidence>
<organism evidence="6 7">
    <name type="scientific">Jeotgalibacillus malaysiensis</name>
    <dbReference type="NCBI Taxonomy" id="1508404"/>
    <lineage>
        <taxon>Bacteria</taxon>
        <taxon>Bacillati</taxon>
        <taxon>Bacillota</taxon>
        <taxon>Bacilli</taxon>
        <taxon>Bacillales</taxon>
        <taxon>Caryophanaceae</taxon>
        <taxon>Jeotgalibacillus</taxon>
    </lineage>
</organism>
<gene>
    <name evidence="6" type="ORF">JMA_08650</name>
</gene>
<comment type="similarity">
    <text evidence="2">Belongs to the bacterial solute-binding protein 2 family.</text>
</comment>
<evidence type="ECO:0000256" key="4">
    <source>
        <dbReference type="SAM" id="SignalP"/>
    </source>
</evidence>
<dbReference type="OrthoDB" id="1957427at2"/>
<evidence type="ECO:0000256" key="2">
    <source>
        <dbReference type="ARBA" id="ARBA00007639"/>
    </source>
</evidence>
<dbReference type="EMBL" id="CP009416">
    <property type="protein sequence ID" value="AJD90182.1"/>
    <property type="molecule type" value="Genomic_DNA"/>
</dbReference>
<dbReference type="SUPFAM" id="SSF53822">
    <property type="entry name" value="Periplasmic binding protein-like I"/>
    <property type="match status" value="1"/>
</dbReference>
<evidence type="ECO:0000259" key="5">
    <source>
        <dbReference type="Pfam" id="PF13407"/>
    </source>
</evidence>
<sequence length="392" mass="41808">MRKAKLVLMFLLLLVVSVMVACGNDETAGSGDDTDVTPVEDLEVEMDGPIKINSDIPEGSEIFSEGPNGEEAVSAHTIELTEEEVAEIREGDYTAAISMHYAGNDWSRAQIDGLESTFAKMGIEVLAITDAQFSVEKQTSDLETLLSRQPDILVSIPVDPVSTASAYQRIADSGVNIVFMDNVPDGFVHGEDYVSVVSADNYGNGVAAAHAMAEELGGEGQIGVIYHDADFFVTAQRVEAFETTIENEYPDIEIVDRAGIAAPEDGESVASSMFTRTSDLDGLFVVWDVPAEGAMAAARTAGLDDLVITTIDLGSGVAIDMAADQNLKGIGAQLPYDQGVSEAILAGYALLGKEAPSYVAVPALSVTKDNLLESWKLVYNEEAPEEIQSYFD</sequence>
<evidence type="ECO:0000256" key="3">
    <source>
        <dbReference type="ARBA" id="ARBA00022729"/>
    </source>
</evidence>
<dbReference type="InterPro" id="IPR025997">
    <property type="entry name" value="SBP_2_dom"/>
</dbReference>